<evidence type="ECO:0000256" key="3">
    <source>
        <dbReference type="ARBA" id="ARBA00022723"/>
    </source>
</evidence>
<evidence type="ECO:0000313" key="10">
    <source>
        <dbReference type="EMBL" id="MUG24171.1"/>
    </source>
</evidence>
<keyword evidence="6 8" id="KW-0119">Carbohydrate metabolism</keyword>
<evidence type="ECO:0000256" key="9">
    <source>
        <dbReference type="PIRSR" id="PIRSR004532-1"/>
    </source>
</evidence>
<comment type="similarity">
    <text evidence="2 8">Belongs to the FBPase class 2 family.</text>
</comment>
<dbReference type="GO" id="GO:0046872">
    <property type="term" value="F:metal ion binding"/>
    <property type="evidence" value="ECO:0007669"/>
    <property type="project" value="UniProtKB-KW"/>
</dbReference>
<organism evidence="10 11">
    <name type="scientific">Paenibacillus macerans</name>
    <name type="common">Bacillus macerans</name>
    <dbReference type="NCBI Taxonomy" id="44252"/>
    <lineage>
        <taxon>Bacteria</taxon>
        <taxon>Bacillati</taxon>
        <taxon>Bacillota</taxon>
        <taxon>Bacilli</taxon>
        <taxon>Bacillales</taxon>
        <taxon>Paenibacillaceae</taxon>
        <taxon>Paenibacillus</taxon>
    </lineage>
</organism>
<feature type="binding site" evidence="9">
    <location>
        <position position="57"/>
    </location>
    <ligand>
        <name>Mn(2+)</name>
        <dbReference type="ChEBI" id="CHEBI:29035"/>
        <label>1</label>
    </ligand>
</feature>
<evidence type="ECO:0000256" key="6">
    <source>
        <dbReference type="ARBA" id="ARBA00023277"/>
    </source>
</evidence>
<name>A0A6N8F0N9_PAEMA</name>
<dbReference type="Proteomes" id="UP000442469">
    <property type="component" value="Unassembled WGS sequence"/>
</dbReference>
<dbReference type="GO" id="GO:0030388">
    <property type="term" value="P:fructose 1,6-bisphosphate metabolic process"/>
    <property type="evidence" value="ECO:0007669"/>
    <property type="project" value="TreeGrafter"/>
</dbReference>
<evidence type="ECO:0000256" key="7">
    <source>
        <dbReference type="ARBA" id="ARBA00024331"/>
    </source>
</evidence>
<feature type="binding site" evidence="9">
    <location>
        <position position="88"/>
    </location>
    <ligand>
        <name>Mn(2+)</name>
        <dbReference type="ChEBI" id="CHEBI:29035"/>
        <label>2</label>
    </ligand>
</feature>
<comment type="pathway">
    <text evidence="7">Carbohydrate biosynthesis.</text>
</comment>
<dbReference type="InterPro" id="IPR004464">
    <property type="entry name" value="FBPase_class-2/SBPase"/>
</dbReference>
<evidence type="ECO:0000313" key="11">
    <source>
        <dbReference type="Proteomes" id="UP000442469"/>
    </source>
</evidence>
<evidence type="ECO:0000256" key="5">
    <source>
        <dbReference type="ARBA" id="ARBA00023211"/>
    </source>
</evidence>
<dbReference type="PIRSF" id="PIRSF004532">
    <property type="entry name" value="GlpX"/>
    <property type="match status" value="1"/>
</dbReference>
<evidence type="ECO:0000256" key="4">
    <source>
        <dbReference type="ARBA" id="ARBA00022801"/>
    </source>
</evidence>
<feature type="binding site" evidence="9">
    <location>
        <position position="33"/>
    </location>
    <ligand>
        <name>Mn(2+)</name>
        <dbReference type="ChEBI" id="CHEBI:29035"/>
        <label>1</label>
    </ligand>
</feature>
<dbReference type="Pfam" id="PF03320">
    <property type="entry name" value="FBPase_glpX"/>
    <property type="match status" value="1"/>
</dbReference>
<feature type="binding site" evidence="9">
    <location>
        <position position="85"/>
    </location>
    <ligand>
        <name>Mn(2+)</name>
        <dbReference type="ChEBI" id="CHEBI:29035"/>
        <label>2</label>
    </ligand>
</feature>
<dbReference type="GO" id="GO:0005829">
    <property type="term" value="C:cytosol"/>
    <property type="evidence" value="ECO:0007669"/>
    <property type="project" value="TreeGrafter"/>
</dbReference>
<dbReference type="PANTHER" id="PTHR30447">
    <property type="entry name" value="FRUCTOSE-1,6-BISPHOSPHATASE CLASS 2"/>
    <property type="match status" value="1"/>
</dbReference>
<dbReference type="GO" id="GO:0042132">
    <property type="term" value="F:fructose 1,6-bisphosphate 1-phosphatase activity"/>
    <property type="evidence" value="ECO:0007669"/>
    <property type="project" value="UniProtKB-EC"/>
</dbReference>
<keyword evidence="3 9" id="KW-0479">Metal-binding</keyword>
<keyword evidence="4 10" id="KW-0378">Hydrolase</keyword>
<feature type="binding site" evidence="9">
    <location>
        <position position="213"/>
    </location>
    <ligand>
        <name>Mn(2+)</name>
        <dbReference type="ChEBI" id="CHEBI:29035"/>
        <label>2</label>
    </ligand>
</feature>
<evidence type="ECO:0000256" key="1">
    <source>
        <dbReference type="ARBA" id="ARBA00001273"/>
    </source>
</evidence>
<accession>A0A6N8F0N9</accession>
<dbReference type="FunFam" id="3.40.190.90:FF:000001">
    <property type="entry name" value="Fructose-1,6-bisphosphatase"/>
    <property type="match status" value="1"/>
</dbReference>
<dbReference type="Gene3D" id="3.30.540.10">
    <property type="entry name" value="Fructose-1,6-Bisphosphatase, subunit A, domain 1"/>
    <property type="match status" value="1"/>
</dbReference>
<comment type="catalytic activity">
    <reaction evidence="1">
        <text>beta-D-fructose 1,6-bisphosphate + H2O = beta-D-fructose 6-phosphate + phosphate</text>
        <dbReference type="Rhea" id="RHEA:11064"/>
        <dbReference type="ChEBI" id="CHEBI:15377"/>
        <dbReference type="ChEBI" id="CHEBI:32966"/>
        <dbReference type="ChEBI" id="CHEBI:43474"/>
        <dbReference type="ChEBI" id="CHEBI:57634"/>
        <dbReference type="EC" id="3.1.3.11"/>
    </reaction>
</comment>
<dbReference type="PANTHER" id="PTHR30447:SF0">
    <property type="entry name" value="FRUCTOSE-1,6-BISPHOSPHATASE 1 CLASS 2-RELATED"/>
    <property type="match status" value="1"/>
</dbReference>
<dbReference type="GO" id="GO:0006071">
    <property type="term" value="P:glycerol metabolic process"/>
    <property type="evidence" value="ECO:0007669"/>
    <property type="project" value="InterPro"/>
</dbReference>
<evidence type="ECO:0000256" key="2">
    <source>
        <dbReference type="ARBA" id="ARBA00008989"/>
    </source>
</evidence>
<dbReference type="RefSeq" id="WP_155620458.1">
    <property type="nucleotide sequence ID" value="NZ_WNZZ01000013.1"/>
</dbReference>
<keyword evidence="5 9" id="KW-0464">Manganese</keyword>
<dbReference type="SUPFAM" id="SSF56655">
    <property type="entry name" value="Carbohydrate phosphatase"/>
    <property type="match status" value="1"/>
</dbReference>
<dbReference type="EMBL" id="WNZZ01000013">
    <property type="protein sequence ID" value="MUG24171.1"/>
    <property type="molecule type" value="Genomic_DNA"/>
</dbReference>
<reference evidence="10 11" key="1">
    <citation type="submission" date="2019-11" db="EMBL/GenBank/DDBJ databases">
        <title>Draft genome sequences of five Paenibacillus species of dairy origin.</title>
        <authorList>
            <person name="Olajide A.M."/>
            <person name="Chen S."/>
            <person name="Lapointe G."/>
        </authorList>
    </citation>
    <scope>NUCLEOTIDE SEQUENCE [LARGE SCALE GENOMIC DNA]</scope>
    <source>
        <strain evidence="10 11">3CT49</strain>
    </source>
</reference>
<proteinExistence type="inferred from homology"/>
<dbReference type="Gene3D" id="3.40.190.90">
    <property type="match status" value="1"/>
</dbReference>
<gene>
    <name evidence="10" type="primary">glpX</name>
    <name evidence="10" type="ORF">GNQ08_17435</name>
</gene>
<dbReference type="CDD" id="cd01516">
    <property type="entry name" value="FBPase_glpX"/>
    <property type="match status" value="1"/>
</dbReference>
<protein>
    <recommendedName>
        <fullName evidence="8">Fructose-1,6-bisphosphatase</fullName>
    </recommendedName>
</protein>
<comment type="caution">
    <text evidence="10">The sequence shown here is derived from an EMBL/GenBank/DDBJ whole genome shotgun (WGS) entry which is preliminary data.</text>
</comment>
<dbReference type="NCBIfam" id="TIGR00330">
    <property type="entry name" value="glpX"/>
    <property type="match status" value="1"/>
</dbReference>
<dbReference type="GO" id="GO:0006094">
    <property type="term" value="P:gluconeogenesis"/>
    <property type="evidence" value="ECO:0007669"/>
    <property type="project" value="InterPro"/>
</dbReference>
<evidence type="ECO:0000256" key="8">
    <source>
        <dbReference type="PIRNR" id="PIRNR004532"/>
    </source>
</evidence>
<sequence length="333" mass="34906">MERELTLEIVRVTELGALAAARWVGRGDKNAADEAATAAIRSMFDSVSIDGTVVIGEGEMDEAPMLYIGEKVGNGLGPSADVAVDPLEGTEVVAAGLSNAQAVIAVADKGSLLHAPDIYMEKLACGPELAGKLSITDPVGITLNKASQITGKSLSELTVMVLDRERHSGLISELRKAGVRIKLLLHGDVAGAIAAALPDNDVDLYLGSGGAPEGVLAAAALKCLGGEMQGILLPSTPQEVQRCLQMGIADPTRVLSMQDMVGSGDVLFAATGVTTGEFLNGVRFIGSDHAETHSVIMRAQSRTIRYIKSVHFLPKKQFPAEIPAWEQEQVSSL</sequence>
<dbReference type="AlphaFoldDB" id="A0A6N8F0N9"/>
<comment type="cofactor">
    <cofactor evidence="9">
        <name>Mn(2+)</name>
        <dbReference type="ChEBI" id="CHEBI:29035"/>
    </cofactor>
</comment>